<organism evidence="3 4">
    <name type="scientific">Verticiella sediminum</name>
    <dbReference type="NCBI Taxonomy" id="1247510"/>
    <lineage>
        <taxon>Bacteria</taxon>
        <taxon>Pseudomonadati</taxon>
        <taxon>Pseudomonadota</taxon>
        <taxon>Betaproteobacteria</taxon>
        <taxon>Burkholderiales</taxon>
        <taxon>Alcaligenaceae</taxon>
        <taxon>Verticiella</taxon>
    </lineage>
</organism>
<name>A0A556AUW6_9BURK</name>
<evidence type="ECO:0000256" key="2">
    <source>
        <dbReference type="SAM" id="SignalP"/>
    </source>
</evidence>
<keyword evidence="2" id="KW-0732">Signal</keyword>
<accession>A0A556AUW6</accession>
<feature type="chain" id="PRO_5022077248" evidence="2">
    <location>
        <begin position="48"/>
        <end position="353"/>
    </location>
</feature>
<gene>
    <name evidence="3" type="ORF">FOZ76_07870</name>
</gene>
<proteinExistence type="inferred from homology"/>
<dbReference type="PANTHER" id="PTHR42928:SF5">
    <property type="entry name" value="BLR1237 PROTEIN"/>
    <property type="match status" value="1"/>
</dbReference>
<dbReference type="PANTHER" id="PTHR42928">
    <property type="entry name" value="TRICARBOXYLATE-BINDING PROTEIN"/>
    <property type="match status" value="1"/>
</dbReference>
<comment type="similarity">
    <text evidence="1">Belongs to the UPF0065 (bug) family.</text>
</comment>
<dbReference type="InterPro" id="IPR005064">
    <property type="entry name" value="BUG"/>
</dbReference>
<sequence length="353" mass="38019">MMSLHRIAVRPRSPQRPHAGLRRAVAALTALAVAAPLAILAPAAAQAAEDWPRRPIRMLVPFPAGSATDGAARLIADALREPLGQTVIIENPAGADGIIAAQQAKRAKPDGYTLFMSTNSAHAANRMLYDDLPYDPQKDFTAVSGLIQIPLAVLVREDFPADDLAGFVSVARQRAASNKPLAYGSGNTSSLVAGELLKHSTGIDMINVPYRGNPQAMQDLVAGQIDVIVGDPYSSMAFLTSGRMKALAVTASERHPLLPQVPTTLEAGHPDVQVITWAALFAPTGTDEAIVQRLNQEINRVLDTPDFREKLLRMAMTPMIMSPRELTAFVDQEIIDWETHIQLANVPRKSGQP</sequence>
<dbReference type="RefSeq" id="WP_143947600.1">
    <property type="nucleotide sequence ID" value="NZ_BAABMB010000002.1"/>
</dbReference>
<evidence type="ECO:0000313" key="4">
    <source>
        <dbReference type="Proteomes" id="UP000318405"/>
    </source>
</evidence>
<reference evidence="3 4" key="1">
    <citation type="submission" date="2019-07" db="EMBL/GenBank/DDBJ databases">
        <title>Qingshengfaniella alkalisoli gen. nov., sp. nov., isolated from saline soil.</title>
        <authorList>
            <person name="Xu L."/>
            <person name="Huang X.-X."/>
            <person name="Sun J.-Q."/>
        </authorList>
    </citation>
    <scope>NUCLEOTIDE SEQUENCE [LARGE SCALE GENOMIC DNA]</scope>
    <source>
        <strain evidence="3 4">DSM 27279</strain>
    </source>
</reference>
<protein>
    <submittedName>
        <fullName evidence="3">Tripartite tricarboxylate transporter substrate binding protein</fullName>
    </submittedName>
</protein>
<evidence type="ECO:0000313" key="3">
    <source>
        <dbReference type="EMBL" id="TSH96739.1"/>
    </source>
</evidence>
<dbReference type="EMBL" id="VLTJ01000013">
    <property type="protein sequence ID" value="TSH96739.1"/>
    <property type="molecule type" value="Genomic_DNA"/>
</dbReference>
<dbReference type="Gene3D" id="3.40.190.150">
    <property type="entry name" value="Bordetella uptake gene, domain 1"/>
    <property type="match status" value="1"/>
</dbReference>
<dbReference type="PIRSF" id="PIRSF017082">
    <property type="entry name" value="YflP"/>
    <property type="match status" value="1"/>
</dbReference>
<comment type="caution">
    <text evidence="3">The sequence shown here is derived from an EMBL/GenBank/DDBJ whole genome shotgun (WGS) entry which is preliminary data.</text>
</comment>
<dbReference type="Proteomes" id="UP000318405">
    <property type="component" value="Unassembled WGS sequence"/>
</dbReference>
<dbReference type="SUPFAM" id="SSF53850">
    <property type="entry name" value="Periplasmic binding protein-like II"/>
    <property type="match status" value="1"/>
</dbReference>
<evidence type="ECO:0000256" key="1">
    <source>
        <dbReference type="ARBA" id="ARBA00006987"/>
    </source>
</evidence>
<dbReference type="Pfam" id="PF03401">
    <property type="entry name" value="TctC"/>
    <property type="match status" value="1"/>
</dbReference>
<dbReference type="AlphaFoldDB" id="A0A556AUW6"/>
<dbReference type="InterPro" id="IPR042100">
    <property type="entry name" value="Bug_dom1"/>
</dbReference>
<dbReference type="Gene3D" id="3.40.190.10">
    <property type="entry name" value="Periplasmic binding protein-like II"/>
    <property type="match status" value="1"/>
</dbReference>
<feature type="signal peptide" evidence="2">
    <location>
        <begin position="1"/>
        <end position="47"/>
    </location>
</feature>
<keyword evidence="4" id="KW-1185">Reference proteome</keyword>
<dbReference type="OrthoDB" id="8678477at2"/>
<dbReference type="CDD" id="cd07012">
    <property type="entry name" value="PBP2_Bug_TTT"/>
    <property type="match status" value="1"/>
</dbReference>